<dbReference type="InterPro" id="IPR000086">
    <property type="entry name" value="NUDIX_hydrolase_dom"/>
</dbReference>
<dbReference type="RefSeq" id="WP_097642352.1">
    <property type="nucleotide sequence ID" value="NZ_NQWI01000004.1"/>
</dbReference>
<proteinExistence type="predicted"/>
<evidence type="ECO:0000259" key="2">
    <source>
        <dbReference type="PROSITE" id="PS51462"/>
    </source>
</evidence>
<dbReference type="Gene3D" id="3.90.79.10">
    <property type="entry name" value="Nucleoside Triphosphate Pyrophosphohydrolase"/>
    <property type="match status" value="1"/>
</dbReference>
<dbReference type="Proteomes" id="UP000220527">
    <property type="component" value="Unassembled WGS sequence"/>
</dbReference>
<dbReference type="Pfam" id="PF00293">
    <property type="entry name" value="NUDIX"/>
    <property type="match status" value="1"/>
</dbReference>
<dbReference type="OrthoDB" id="9816289at2"/>
<dbReference type="PROSITE" id="PS00893">
    <property type="entry name" value="NUDIX_BOX"/>
    <property type="match status" value="1"/>
</dbReference>
<dbReference type="EMBL" id="NQWI01000004">
    <property type="protein sequence ID" value="PDW04770.1"/>
    <property type="molecule type" value="Genomic_DNA"/>
</dbReference>
<gene>
    <name evidence="3" type="ORF">CJ255_01630</name>
</gene>
<accession>A0A2A6RPI9</accession>
<dbReference type="PROSITE" id="PS51462">
    <property type="entry name" value="NUDIX"/>
    <property type="match status" value="1"/>
</dbReference>
<evidence type="ECO:0000256" key="1">
    <source>
        <dbReference type="ARBA" id="ARBA00022801"/>
    </source>
</evidence>
<keyword evidence="4" id="KW-1185">Reference proteome</keyword>
<feature type="domain" description="Nudix hydrolase" evidence="2">
    <location>
        <begin position="4"/>
        <end position="135"/>
    </location>
</feature>
<dbReference type="PANTHER" id="PTHR21340:SF0">
    <property type="entry name" value="BIS(5'-NUCLEOSYL)-TETRAPHOSPHATASE [ASYMMETRICAL]"/>
    <property type="match status" value="1"/>
</dbReference>
<dbReference type="CDD" id="cd03673">
    <property type="entry name" value="NUDIX_Ap6A_hydrolase"/>
    <property type="match status" value="1"/>
</dbReference>
<dbReference type="SUPFAM" id="SSF55811">
    <property type="entry name" value="Nudix"/>
    <property type="match status" value="1"/>
</dbReference>
<dbReference type="InterPro" id="IPR051325">
    <property type="entry name" value="Nudix_hydrolase_domain"/>
</dbReference>
<sequence>MSRKLIRAAGAVVYSYAPNGDLTLLVIRDRHYAWTLPKGHLEPDEDEATAALREIAEETGVICEIERLLTRVRYPVYRRDTWRDKEVAYFLAYAEHTRPIPAIDEGISKAIWVADSHVVRMLTYNQVRDVMRLALEVLYEL</sequence>
<dbReference type="PANTHER" id="PTHR21340">
    <property type="entry name" value="DIADENOSINE 5,5-P1,P4-TETRAPHOSPHATE PYROPHOSPHOHYDROLASE MUTT"/>
    <property type="match status" value="1"/>
</dbReference>
<evidence type="ECO:0000313" key="3">
    <source>
        <dbReference type="EMBL" id="PDW04770.1"/>
    </source>
</evidence>
<dbReference type="InterPro" id="IPR015797">
    <property type="entry name" value="NUDIX_hydrolase-like_dom_sf"/>
</dbReference>
<dbReference type="GO" id="GO:0004081">
    <property type="term" value="F:bis(5'-nucleosyl)-tetraphosphatase (asymmetrical) activity"/>
    <property type="evidence" value="ECO:0007669"/>
    <property type="project" value="TreeGrafter"/>
</dbReference>
<evidence type="ECO:0000313" key="4">
    <source>
        <dbReference type="Proteomes" id="UP000220527"/>
    </source>
</evidence>
<comment type="caution">
    <text evidence="3">The sequence shown here is derived from an EMBL/GenBank/DDBJ whole genome shotgun (WGS) entry which is preliminary data.</text>
</comment>
<reference evidence="4" key="1">
    <citation type="submission" date="2017-08" db="EMBL/GenBank/DDBJ databases">
        <authorList>
            <person name="Grouzdev D.S."/>
            <person name="Gaisin V.A."/>
            <person name="Rysina M.S."/>
            <person name="Gorlenko V.M."/>
        </authorList>
    </citation>
    <scope>NUCLEOTIDE SEQUENCE [LARGE SCALE GENOMIC DNA]</scope>
    <source>
        <strain evidence="4">Kir15-3F</strain>
    </source>
</reference>
<name>A0A2A6RPI9_9CHLR</name>
<dbReference type="GO" id="GO:0006754">
    <property type="term" value="P:ATP biosynthetic process"/>
    <property type="evidence" value="ECO:0007669"/>
    <property type="project" value="TreeGrafter"/>
</dbReference>
<organism evidence="3 4">
    <name type="scientific">Candidatus Viridilinea mediisalina</name>
    <dbReference type="NCBI Taxonomy" id="2024553"/>
    <lineage>
        <taxon>Bacteria</taxon>
        <taxon>Bacillati</taxon>
        <taxon>Chloroflexota</taxon>
        <taxon>Chloroflexia</taxon>
        <taxon>Chloroflexales</taxon>
        <taxon>Chloroflexineae</taxon>
        <taxon>Oscillochloridaceae</taxon>
        <taxon>Candidatus Viridilinea</taxon>
    </lineage>
</organism>
<dbReference type="AlphaFoldDB" id="A0A2A6RPI9"/>
<dbReference type="InterPro" id="IPR020084">
    <property type="entry name" value="NUDIX_hydrolase_CS"/>
</dbReference>
<keyword evidence="1" id="KW-0378">Hydrolase</keyword>
<dbReference type="GO" id="GO:0006167">
    <property type="term" value="P:AMP biosynthetic process"/>
    <property type="evidence" value="ECO:0007669"/>
    <property type="project" value="TreeGrafter"/>
</dbReference>
<protein>
    <recommendedName>
        <fullName evidence="2">Nudix hydrolase domain-containing protein</fullName>
    </recommendedName>
</protein>